<dbReference type="InterPro" id="IPR004038">
    <property type="entry name" value="Ribosomal_eL8/eL30/eS12/Gad45"/>
</dbReference>
<dbReference type="SUPFAM" id="SSF55315">
    <property type="entry name" value="L30e-like"/>
    <property type="match status" value="1"/>
</dbReference>
<dbReference type="Gene3D" id="3.30.1330.30">
    <property type="match status" value="1"/>
</dbReference>
<dbReference type="Proteomes" id="UP000277811">
    <property type="component" value="Unassembled WGS sequence"/>
</dbReference>
<evidence type="ECO:0000313" key="2">
    <source>
        <dbReference type="EMBL" id="VBB08856.1"/>
    </source>
</evidence>
<accession>A0A498R814</accession>
<dbReference type="GO" id="GO:0005840">
    <property type="term" value="C:ribosome"/>
    <property type="evidence" value="ECO:0007669"/>
    <property type="project" value="UniProtKB-KW"/>
</dbReference>
<reference evidence="2 3" key="1">
    <citation type="submission" date="2018-06" db="EMBL/GenBank/DDBJ databases">
        <authorList>
            <person name="Strepis N."/>
        </authorList>
    </citation>
    <scope>NUCLEOTIDE SEQUENCE [LARGE SCALE GENOMIC DNA]</scope>
    <source>
        <strain evidence="2">LUCI</strain>
    </source>
</reference>
<dbReference type="InterPro" id="IPR029064">
    <property type="entry name" value="Ribosomal_eL30-like_sf"/>
</dbReference>
<dbReference type="PRINTS" id="PR00884">
    <property type="entry name" value="RIBOSOMALHS6"/>
</dbReference>
<dbReference type="AlphaFoldDB" id="A0A498R814"/>
<dbReference type="Pfam" id="PF01248">
    <property type="entry name" value="Ribosomal_L7Ae"/>
    <property type="match status" value="1"/>
</dbReference>
<name>A0A498R814_9FIRM</name>
<keyword evidence="2" id="KW-0687">Ribonucleoprotein</keyword>
<sequence>MPLTALKTAKKVIGVKQTLKAVEKEQVALVYMAADADARIIASLKELCCRRGVGVEYVPTMVELGKACGIEVGAAAVGLFK</sequence>
<evidence type="ECO:0000259" key="1">
    <source>
        <dbReference type="Pfam" id="PF01248"/>
    </source>
</evidence>
<keyword evidence="3" id="KW-1185">Reference proteome</keyword>
<proteinExistence type="predicted"/>
<keyword evidence="2" id="KW-0689">Ribosomal protein</keyword>
<evidence type="ECO:0000313" key="3">
    <source>
        <dbReference type="Proteomes" id="UP000277811"/>
    </source>
</evidence>
<dbReference type="EMBL" id="UPPP01000099">
    <property type="protein sequence ID" value="VBB08856.1"/>
    <property type="molecule type" value="Genomic_DNA"/>
</dbReference>
<gene>
    <name evidence="2" type="ORF">LUCI_4139</name>
</gene>
<protein>
    <submittedName>
        <fullName evidence="2">Ribosomal protein l7ae prokaryotes</fullName>
    </submittedName>
</protein>
<feature type="domain" description="Ribosomal protein eL8/eL30/eS12/Gadd45" evidence="1">
    <location>
        <begin position="4"/>
        <end position="78"/>
    </location>
</feature>
<dbReference type="RefSeq" id="WP_207858181.1">
    <property type="nucleotide sequence ID" value="NZ_UPPP01000099.1"/>
</dbReference>
<organism evidence="2 3">
    <name type="scientific">Lucifera butyrica</name>
    <dbReference type="NCBI Taxonomy" id="1351585"/>
    <lineage>
        <taxon>Bacteria</taxon>
        <taxon>Bacillati</taxon>
        <taxon>Bacillota</taxon>
        <taxon>Negativicutes</taxon>
        <taxon>Veillonellales</taxon>
        <taxon>Veillonellaceae</taxon>
        <taxon>Lucifera</taxon>
    </lineage>
</organism>